<feature type="domain" description="Enoyl reductase (ER)" evidence="3">
    <location>
        <begin position="11"/>
        <end position="323"/>
    </location>
</feature>
<evidence type="ECO:0000256" key="2">
    <source>
        <dbReference type="ARBA" id="ARBA00023002"/>
    </source>
</evidence>
<dbReference type="GO" id="GO:0070402">
    <property type="term" value="F:NADPH binding"/>
    <property type="evidence" value="ECO:0007669"/>
    <property type="project" value="TreeGrafter"/>
</dbReference>
<sequence>MKYINHLNENGNISFEFKKTAMPTPKSDECLIQIKAIGVNRADILQSQGKYPPPSGASEILGLEMSGIIISCPPNSEWAPGDRVMTILDGGSYAEYCAVHHQAMLPIPENLTFEQAAAIPEAFITGFQALKWLGNIKSGETTLIHAGGSGVGTASIQMAKNIYKANVITTCSESKIDKCISLGADFAIDYNKHSFDEEIKRITKGEGADVIIDFLLASYFQKNLKSAALDGRIVLLAMLGGFKSNETNLIPLISKRLTITGSTLRNRSLEYKIKLIQDFRKSILRYISDGTLKPIIHQSLSWENVKIAHQTMSDNKNFGKLILTI</sequence>
<keyword evidence="2" id="KW-0560">Oxidoreductase</keyword>
<evidence type="ECO:0000256" key="1">
    <source>
        <dbReference type="ARBA" id="ARBA00022857"/>
    </source>
</evidence>
<dbReference type="Pfam" id="PF00107">
    <property type="entry name" value="ADH_zinc_N"/>
    <property type="match status" value="1"/>
</dbReference>
<comment type="caution">
    <text evidence="4">The sequence shown here is derived from an EMBL/GenBank/DDBJ whole genome shotgun (WGS) entry which is preliminary data.</text>
</comment>
<name>A0AAE4BS66_9BACT</name>
<dbReference type="InterPro" id="IPR014189">
    <property type="entry name" value="Quinone_OxRdtase_PIG3"/>
</dbReference>
<organism evidence="4 5">
    <name type="scientific">Aureibacter tunicatorum</name>
    <dbReference type="NCBI Taxonomy" id="866807"/>
    <lineage>
        <taxon>Bacteria</taxon>
        <taxon>Pseudomonadati</taxon>
        <taxon>Bacteroidota</taxon>
        <taxon>Cytophagia</taxon>
        <taxon>Cytophagales</taxon>
        <taxon>Persicobacteraceae</taxon>
        <taxon>Aureibacter</taxon>
    </lineage>
</organism>
<dbReference type="InterPro" id="IPR036291">
    <property type="entry name" value="NAD(P)-bd_dom_sf"/>
</dbReference>
<gene>
    <name evidence="4" type="ORF">HNQ88_002478</name>
</gene>
<dbReference type="PANTHER" id="PTHR48106">
    <property type="entry name" value="QUINONE OXIDOREDUCTASE PIG3-RELATED"/>
    <property type="match status" value="1"/>
</dbReference>
<dbReference type="SUPFAM" id="SSF51735">
    <property type="entry name" value="NAD(P)-binding Rossmann-fold domains"/>
    <property type="match status" value="1"/>
</dbReference>
<evidence type="ECO:0000259" key="3">
    <source>
        <dbReference type="SMART" id="SM00829"/>
    </source>
</evidence>
<dbReference type="SMART" id="SM00829">
    <property type="entry name" value="PKS_ER"/>
    <property type="match status" value="1"/>
</dbReference>
<dbReference type="RefSeq" id="WP_309939106.1">
    <property type="nucleotide sequence ID" value="NZ_AP025305.1"/>
</dbReference>
<dbReference type="SUPFAM" id="SSF50129">
    <property type="entry name" value="GroES-like"/>
    <property type="match status" value="1"/>
</dbReference>
<dbReference type="Proteomes" id="UP001185092">
    <property type="component" value="Unassembled WGS sequence"/>
</dbReference>
<evidence type="ECO:0000313" key="5">
    <source>
        <dbReference type="Proteomes" id="UP001185092"/>
    </source>
</evidence>
<dbReference type="PANTHER" id="PTHR48106:SF18">
    <property type="entry name" value="QUINONE OXIDOREDUCTASE PIG3"/>
    <property type="match status" value="1"/>
</dbReference>
<proteinExistence type="predicted"/>
<dbReference type="CDD" id="cd05276">
    <property type="entry name" value="p53_inducible_oxidoreductase"/>
    <property type="match status" value="1"/>
</dbReference>
<keyword evidence="5" id="KW-1185">Reference proteome</keyword>
<reference evidence="4" key="1">
    <citation type="submission" date="2023-07" db="EMBL/GenBank/DDBJ databases">
        <title>Genomic Encyclopedia of Type Strains, Phase IV (KMG-IV): sequencing the most valuable type-strain genomes for metagenomic binning, comparative biology and taxonomic classification.</title>
        <authorList>
            <person name="Goeker M."/>
        </authorList>
    </citation>
    <scope>NUCLEOTIDE SEQUENCE</scope>
    <source>
        <strain evidence="4">DSM 26174</strain>
    </source>
</reference>
<protein>
    <submittedName>
        <fullName evidence="4">PIG3 family NAD(P)H quinone oxidoreductase</fullName>
    </submittedName>
</protein>
<evidence type="ECO:0000313" key="4">
    <source>
        <dbReference type="EMBL" id="MDR6239441.1"/>
    </source>
</evidence>
<dbReference type="NCBIfam" id="TIGR02824">
    <property type="entry name" value="quinone_pig3"/>
    <property type="match status" value="1"/>
</dbReference>
<dbReference type="InterPro" id="IPR011032">
    <property type="entry name" value="GroES-like_sf"/>
</dbReference>
<dbReference type="Gene3D" id="3.40.50.720">
    <property type="entry name" value="NAD(P)-binding Rossmann-like Domain"/>
    <property type="match status" value="1"/>
</dbReference>
<dbReference type="Pfam" id="PF08240">
    <property type="entry name" value="ADH_N"/>
    <property type="match status" value="1"/>
</dbReference>
<dbReference type="InterPro" id="IPR013149">
    <property type="entry name" value="ADH-like_C"/>
</dbReference>
<dbReference type="Gene3D" id="3.90.180.10">
    <property type="entry name" value="Medium-chain alcohol dehydrogenases, catalytic domain"/>
    <property type="match status" value="1"/>
</dbReference>
<dbReference type="GO" id="GO:0016651">
    <property type="term" value="F:oxidoreductase activity, acting on NAD(P)H"/>
    <property type="evidence" value="ECO:0007669"/>
    <property type="project" value="TreeGrafter"/>
</dbReference>
<dbReference type="InterPro" id="IPR013154">
    <property type="entry name" value="ADH-like_N"/>
</dbReference>
<accession>A0AAE4BS66</accession>
<dbReference type="AlphaFoldDB" id="A0AAE4BS66"/>
<dbReference type="InterPro" id="IPR020843">
    <property type="entry name" value="ER"/>
</dbReference>
<keyword evidence="1" id="KW-0521">NADP</keyword>
<dbReference type="EMBL" id="JAVDQD010000002">
    <property type="protein sequence ID" value="MDR6239441.1"/>
    <property type="molecule type" value="Genomic_DNA"/>
</dbReference>